<feature type="compositionally biased region" description="Basic and acidic residues" evidence="1">
    <location>
        <begin position="210"/>
        <end position="223"/>
    </location>
</feature>
<gene>
    <name evidence="2" type="ORF">K402DRAFT_408951</name>
</gene>
<dbReference type="Proteomes" id="UP000800041">
    <property type="component" value="Unassembled WGS sequence"/>
</dbReference>
<feature type="region of interest" description="Disordered" evidence="1">
    <location>
        <begin position="206"/>
        <end position="231"/>
    </location>
</feature>
<proteinExistence type="predicted"/>
<name>A0A6G1GIW7_9PEZI</name>
<dbReference type="Pfam" id="PF12223">
    <property type="entry name" value="DUF3602"/>
    <property type="match status" value="1"/>
</dbReference>
<dbReference type="PANTHER" id="PTHR34693">
    <property type="entry name" value="PROTEIN PAR32"/>
    <property type="match status" value="1"/>
</dbReference>
<dbReference type="PANTHER" id="PTHR34693:SF1">
    <property type="entry name" value="PROTEIN PAR32"/>
    <property type="match status" value="1"/>
</dbReference>
<protein>
    <submittedName>
        <fullName evidence="2">Uncharacterized protein</fullName>
    </submittedName>
</protein>
<keyword evidence="3" id="KW-1185">Reference proteome</keyword>
<feature type="compositionally biased region" description="Low complexity" evidence="1">
    <location>
        <begin position="39"/>
        <end position="51"/>
    </location>
</feature>
<accession>A0A6G1GIW7</accession>
<dbReference type="EMBL" id="ML977222">
    <property type="protein sequence ID" value="KAF1980764.1"/>
    <property type="molecule type" value="Genomic_DNA"/>
</dbReference>
<feature type="compositionally biased region" description="Basic and acidic residues" evidence="1">
    <location>
        <begin position="174"/>
        <end position="190"/>
    </location>
</feature>
<reference evidence="2" key="1">
    <citation type="journal article" date="2020" name="Stud. Mycol.">
        <title>101 Dothideomycetes genomes: a test case for predicting lifestyles and emergence of pathogens.</title>
        <authorList>
            <person name="Haridas S."/>
            <person name="Albert R."/>
            <person name="Binder M."/>
            <person name="Bloem J."/>
            <person name="Labutti K."/>
            <person name="Salamov A."/>
            <person name="Andreopoulos B."/>
            <person name="Baker S."/>
            <person name="Barry K."/>
            <person name="Bills G."/>
            <person name="Bluhm B."/>
            <person name="Cannon C."/>
            <person name="Castanera R."/>
            <person name="Culley D."/>
            <person name="Daum C."/>
            <person name="Ezra D."/>
            <person name="Gonzalez J."/>
            <person name="Henrissat B."/>
            <person name="Kuo A."/>
            <person name="Liang C."/>
            <person name="Lipzen A."/>
            <person name="Lutzoni F."/>
            <person name="Magnuson J."/>
            <person name="Mondo S."/>
            <person name="Nolan M."/>
            <person name="Ohm R."/>
            <person name="Pangilinan J."/>
            <person name="Park H.-J."/>
            <person name="Ramirez L."/>
            <person name="Alfaro M."/>
            <person name="Sun H."/>
            <person name="Tritt A."/>
            <person name="Yoshinaga Y."/>
            <person name="Zwiers L.-H."/>
            <person name="Turgeon B."/>
            <person name="Goodwin S."/>
            <person name="Spatafora J."/>
            <person name="Crous P."/>
            <person name="Grigoriev I."/>
        </authorList>
    </citation>
    <scope>NUCLEOTIDE SEQUENCE</scope>
    <source>
        <strain evidence="2">CBS 113979</strain>
    </source>
</reference>
<organism evidence="2 3">
    <name type="scientific">Aulographum hederae CBS 113979</name>
    <dbReference type="NCBI Taxonomy" id="1176131"/>
    <lineage>
        <taxon>Eukaryota</taxon>
        <taxon>Fungi</taxon>
        <taxon>Dikarya</taxon>
        <taxon>Ascomycota</taxon>
        <taxon>Pezizomycotina</taxon>
        <taxon>Dothideomycetes</taxon>
        <taxon>Pleosporomycetidae</taxon>
        <taxon>Aulographales</taxon>
        <taxon>Aulographaceae</taxon>
    </lineage>
</organism>
<dbReference type="InterPro" id="IPR053203">
    <property type="entry name" value="Cisplatin_resist-associated"/>
</dbReference>
<feature type="compositionally biased region" description="Low complexity" evidence="1">
    <location>
        <begin position="110"/>
        <end position="140"/>
    </location>
</feature>
<evidence type="ECO:0000313" key="3">
    <source>
        <dbReference type="Proteomes" id="UP000800041"/>
    </source>
</evidence>
<sequence>MPYGRGGAGNFFAAQEAAKNLSTNASNTNTSDLEAGPTSSSASADVAAIAEAESKELQEAVRDAASTDNTSGNGTGEQEYARMGRGWITNCDCPKTNRGAGNFVQPSVLPLPSHTSSYPPSSSSNSTTTINPSTATAPTIQSPPIPAPTNPIRSGRGGAGNMIYSTTSSTSAGEEEKEREREEAAKKKVEADVELGLKSLQRPGRAWVGEGREKEEREREREAALGMERVW</sequence>
<evidence type="ECO:0000256" key="1">
    <source>
        <dbReference type="SAM" id="MobiDB-lite"/>
    </source>
</evidence>
<feature type="region of interest" description="Disordered" evidence="1">
    <location>
        <begin position="104"/>
        <end position="190"/>
    </location>
</feature>
<evidence type="ECO:0000313" key="2">
    <source>
        <dbReference type="EMBL" id="KAF1980764.1"/>
    </source>
</evidence>
<dbReference type="AlphaFoldDB" id="A0A6G1GIW7"/>
<feature type="compositionally biased region" description="Basic and acidic residues" evidence="1">
    <location>
        <begin position="52"/>
        <end position="62"/>
    </location>
</feature>
<feature type="region of interest" description="Disordered" evidence="1">
    <location>
        <begin position="23"/>
        <end position="80"/>
    </location>
</feature>
<dbReference type="InterPro" id="IPR022024">
    <property type="entry name" value="DUF3602"/>
</dbReference>